<accession>A0A2H1VP81</accession>
<sequence length="453" mass="51587">MSKLLLLVLTAVYAEACYWNAPCPYQLFGSKTPYDTVRGDIRDYATPANCQAVSIWTLNRHGNRNPGTSVTLGMKEVVSLKDEIIASFEAGNSQLCAQDIEDFKKWSWNNTLDTTTSYLTGVGYEELYDIGKRIRQKYSHLMTGAADRFHFRPTNEQRTITSCAAFVHGLTDGIGLNVTVEAVKSRDDVIRPYENCNRYQQEVKGGPTLTYQLDSYFTSPKYVAIQNAVQYRLGLTSKLNSSDLFSIYELCRFYRSWGATLKSPWCSVFTDEDLVVMEYYDDVRHYYRNGYGSWVNENLGRLPLKDLYDTFLSTVEGGGRKVTGYFTHDTMMEMVFCALGLYKDDPPLQALLMDGERSWRTSYIGAFSVNLVAVLNSCTNSNINPEYRVQIFVNEKETPICPLSGCTWADFQDKFKHYSQANLDFCSLTYVPEQENEASPNSAAPTKGFWNYW</sequence>
<dbReference type="GO" id="GO:0052745">
    <property type="term" value="F:inositol phosphate phosphatase activity"/>
    <property type="evidence" value="ECO:0007669"/>
    <property type="project" value="TreeGrafter"/>
</dbReference>
<dbReference type="InterPro" id="IPR029033">
    <property type="entry name" value="His_PPase_superfam"/>
</dbReference>
<evidence type="ECO:0000256" key="18">
    <source>
        <dbReference type="SAM" id="SignalP"/>
    </source>
</evidence>
<keyword evidence="10" id="KW-0325">Glycoprotein</keyword>
<dbReference type="GeneID" id="118269393"/>
<keyword evidence="17" id="KW-1015">Disulfide bond</keyword>
<evidence type="ECO:0000313" key="20">
    <source>
        <dbReference type="Proteomes" id="UP000829999"/>
    </source>
</evidence>
<evidence type="ECO:0000256" key="9">
    <source>
        <dbReference type="ARBA" id="ARBA00023136"/>
    </source>
</evidence>
<dbReference type="PROSITE" id="PS00778">
    <property type="entry name" value="HIS_ACID_PHOSPHAT_2"/>
    <property type="match status" value="1"/>
</dbReference>
<dbReference type="PIRSF" id="PIRSF000894">
    <property type="entry name" value="Acid_phosphatase"/>
    <property type="match status" value="1"/>
</dbReference>
<comment type="catalytic activity">
    <reaction evidence="15">
        <text>(2R)-2,3-bisphosphoglycerate + H2O = (2R)-2-phosphoglycerate + phosphate</text>
        <dbReference type="Rhea" id="RHEA:27381"/>
        <dbReference type="ChEBI" id="CHEBI:15377"/>
        <dbReference type="ChEBI" id="CHEBI:43474"/>
        <dbReference type="ChEBI" id="CHEBI:58248"/>
        <dbReference type="ChEBI" id="CHEBI:58289"/>
        <dbReference type="EC" id="3.1.3.80"/>
    </reaction>
    <physiologicalReaction direction="left-to-right" evidence="15">
        <dbReference type="Rhea" id="RHEA:27382"/>
    </physiologicalReaction>
</comment>
<comment type="catalytic activity">
    <reaction evidence="14">
        <text>1D-myo-inositol hexakisphosphate + H2O = 1D-myo-inositol 1,2,4,5,6-pentakisphosphate + phosphate</text>
        <dbReference type="Rhea" id="RHEA:16989"/>
        <dbReference type="ChEBI" id="CHEBI:15377"/>
        <dbReference type="ChEBI" id="CHEBI:43474"/>
        <dbReference type="ChEBI" id="CHEBI:57798"/>
        <dbReference type="ChEBI" id="CHEBI:58130"/>
        <dbReference type="EC" id="3.1.3.62"/>
    </reaction>
    <physiologicalReaction direction="left-to-right" evidence="14">
        <dbReference type="Rhea" id="RHEA:16990"/>
    </physiologicalReaction>
</comment>
<dbReference type="Pfam" id="PF00328">
    <property type="entry name" value="His_Phos_2"/>
    <property type="match status" value="1"/>
</dbReference>
<evidence type="ECO:0000313" key="19">
    <source>
        <dbReference type="EMBL" id="SOQ42641.1"/>
    </source>
</evidence>
<gene>
    <name evidence="21" type="primary">LOC118269393</name>
    <name evidence="19" type="ORF">SFRICE_002056</name>
</gene>
<dbReference type="SUPFAM" id="SSF53254">
    <property type="entry name" value="Phosphoglycerate mutase-like"/>
    <property type="match status" value="1"/>
</dbReference>
<dbReference type="InterPro" id="IPR000560">
    <property type="entry name" value="His_Pase_clade-2"/>
</dbReference>
<dbReference type="GO" id="GO:0034417">
    <property type="term" value="F:bisphosphoglycerate 3-phosphatase activity"/>
    <property type="evidence" value="ECO:0007669"/>
    <property type="project" value="UniProtKB-EC"/>
</dbReference>
<evidence type="ECO:0000256" key="10">
    <source>
        <dbReference type="ARBA" id="ARBA00023180"/>
    </source>
</evidence>
<dbReference type="RefSeq" id="XP_035440393.2">
    <property type="nucleotide sequence ID" value="XM_035584500.2"/>
</dbReference>
<keyword evidence="8" id="KW-0378">Hydrolase</keyword>
<keyword evidence="9" id="KW-0472">Membrane</keyword>
<dbReference type="AlphaFoldDB" id="A0A2H1VP81"/>
<keyword evidence="6" id="KW-1003">Cell membrane</keyword>
<evidence type="ECO:0000256" key="13">
    <source>
        <dbReference type="ARBA" id="ARBA00043671"/>
    </source>
</evidence>
<dbReference type="GO" id="GO:0005886">
    <property type="term" value="C:plasma membrane"/>
    <property type="evidence" value="ECO:0007669"/>
    <property type="project" value="UniProtKB-SubCell"/>
</dbReference>
<comment type="similarity">
    <text evidence="2">Belongs to the histidine acid phosphatase family. MINPP1 subfamily.</text>
</comment>
<dbReference type="InterPro" id="IPR016274">
    <property type="entry name" value="Histidine_acid_Pase_euk"/>
</dbReference>
<comment type="subcellular location">
    <subcellularLocation>
        <location evidence="1">Cell membrane</location>
    </subcellularLocation>
</comment>
<dbReference type="CDD" id="cd07061">
    <property type="entry name" value="HP_HAP_like"/>
    <property type="match status" value="1"/>
</dbReference>
<evidence type="ECO:0000256" key="4">
    <source>
        <dbReference type="ARBA" id="ARBA00013040"/>
    </source>
</evidence>
<dbReference type="EC" id="3.1.3.62" evidence="4"/>
<feature type="disulfide bond" evidence="17">
    <location>
        <begin position="50"/>
        <end position="378"/>
    </location>
</feature>
<dbReference type="EC" id="3.1.3.80" evidence="3"/>
<evidence type="ECO:0000256" key="2">
    <source>
        <dbReference type="ARBA" id="ARBA00008422"/>
    </source>
</evidence>
<comment type="catalytic activity">
    <reaction evidence="12">
        <text>1D-myo-inositol 1,2,5,6-tetrakisphosphate + H2O = 1D-myo-inositol 1,2,6-trisphosphate + phosphate</text>
        <dbReference type="Rhea" id="RHEA:77119"/>
        <dbReference type="ChEBI" id="CHEBI:15377"/>
        <dbReference type="ChEBI" id="CHEBI:43474"/>
        <dbReference type="ChEBI" id="CHEBI:195535"/>
        <dbReference type="ChEBI" id="CHEBI:195537"/>
        <dbReference type="EC" id="3.1.3.62"/>
    </reaction>
    <physiologicalReaction direction="left-to-right" evidence="12">
        <dbReference type="Rhea" id="RHEA:77120"/>
    </physiologicalReaction>
</comment>
<dbReference type="InterPro" id="IPR033379">
    <property type="entry name" value="Acid_Pase_AS"/>
</dbReference>
<protein>
    <recommendedName>
        <fullName evidence="5">Multiple inositol polyphosphate phosphatase 1</fullName>
        <ecNumber evidence="4">3.1.3.62</ecNumber>
        <ecNumber evidence="3">3.1.3.80</ecNumber>
    </recommendedName>
    <alternativeName>
        <fullName evidence="11">2,3-bisphosphoglycerate 3-phosphatase</fullName>
    </alternativeName>
</protein>
<keyword evidence="20" id="KW-1185">Reference proteome</keyword>
<dbReference type="Gene3D" id="3.40.50.1240">
    <property type="entry name" value="Phosphoglycerate mutase-like"/>
    <property type="match status" value="1"/>
</dbReference>
<dbReference type="OrthoDB" id="6509975at2759"/>
<dbReference type="PANTHER" id="PTHR20963">
    <property type="entry name" value="MULTIPLE INOSITOL POLYPHOSPHATE PHOSPHATASE-RELATED"/>
    <property type="match status" value="1"/>
</dbReference>
<evidence type="ECO:0000256" key="6">
    <source>
        <dbReference type="ARBA" id="ARBA00022475"/>
    </source>
</evidence>
<organism evidence="19">
    <name type="scientific">Spodoptera frugiperda</name>
    <name type="common">Fall armyworm</name>
    <dbReference type="NCBI Taxonomy" id="7108"/>
    <lineage>
        <taxon>Eukaryota</taxon>
        <taxon>Metazoa</taxon>
        <taxon>Ecdysozoa</taxon>
        <taxon>Arthropoda</taxon>
        <taxon>Hexapoda</taxon>
        <taxon>Insecta</taxon>
        <taxon>Pterygota</taxon>
        <taxon>Neoptera</taxon>
        <taxon>Endopterygota</taxon>
        <taxon>Lepidoptera</taxon>
        <taxon>Glossata</taxon>
        <taxon>Ditrysia</taxon>
        <taxon>Noctuoidea</taxon>
        <taxon>Noctuidae</taxon>
        <taxon>Amphipyrinae</taxon>
        <taxon>Spodoptera</taxon>
    </lineage>
</organism>
<dbReference type="EMBL" id="ODYU01003636">
    <property type="protein sequence ID" value="SOQ42641.1"/>
    <property type="molecule type" value="Genomic_DNA"/>
</dbReference>
<evidence type="ECO:0000313" key="21">
    <source>
        <dbReference type="RefSeq" id="XP_035440393.2"/>
    </source>
</evidence>
<evidence type="ECO:0000256" key="5">
    <source>
        <dbReference type="ARBA" id="ARBA00018097"/>
    </source>
</evidence>
<evidence type="ECO:0000256" key="16">
    <source>
        <dbReference type="PIRSR" id="PIRSR000894-1"/>
    </source>
</evidence>
<dbReference type="Proteomes" id="UP000829999">
    <property type="component" value="Chromosome 2"/>
</dbReference>
<evidence type="ECO:0000256" key="8">
    <source>
        <dbReference type="ARBA" id="ARBA00022801"/>
    </source>
</evidence>
<proteinExistence type="inferred from homology"/>
<evidence type="ECO:0000256" key="12">
    <source>
        <dbReference type="ARBA" id="ARBA00043668"/>
    </source>
</evidence>
<evidence type="ECO:0000256" key="15">
    <source>
        <dbReference type="ARBA" id="ARBA00043832"/>
    </source>
</evidence>
<feature type="active site" description="Nucleophile" evidence="16">
    <location>
        <position position="61"/>
    </location>
</feature>
<reference evidence="21" key="2">
    <citation type="submission" date="2025-04" db="UniProtKB">
        <authorList>
            <consortium name="RefSeq"/>
        </authorList>
    </citation>
    <scope>IDENTIFICATION</scope>
    <source>
        <tissue evidence="21">Whole larval tissue</tissue>
    </source>
</reference>
<feature type="active site" description="Proton donor" evidence="16">
    <location>
        <position position="329"/>
    </location>
</feature>
<dbReference type="PANTHER" id="PTHR20963:SF8">
    <property type="entry name" value="MULTIPLE INOSITOL POLYPHOSPHATE PHOSPHATASE 1"/>
    <property type="match status" value="1"/>
</dbReference>
<evidence type="ECO:0000256" key="7">
    <source>
        <dbReference type="ARBA" id="ARBA00022729"/>
    </source>
</evidence>
<evidence type="ECO:0000256" key="3">
    <source>
        <dbReference type="ARBA" id="ARBA00012976"/>
    </source>
</evidence>
<keyword evidence="7 18" id="KW-0732">Signal</keyword>
<reference evidence="19" key="1">
    <citation type="submission" date="2016-07" db="EMBL/GenBank/DDBJ databases">
        <authorList>
            <person name="Bretaudeau A."/>
        </authorList>
    </citation>
    <scope>NUCLEOTIDE SEQUENCE</scope>
    <source>
        <strain evidence="19">Rice</strain>
        <tissue evidence="19">Whole body</tissue>
    </source>
</reference>
<feature type="signal peptide" evidence="18">
    <location>
        <begin position="1"/>
        <end position="16"/>
    </location>
</feature>
<feature type="disulfide bond" evidence="17">
    <location>
        <begin position="251"/>
        <end position="266"/>
    </location>
</feature>
<feature type="chain" id="PRO_5044573763" description="Multiple inositol polyphosphate phosphatase 1" evidence="18">
    <location>
        <begin position="17"/>
        <end position="453"/>
    </location>
</feature>
<evidence type="ECO:0000256" key="1">
    <source>
        <dbReference type="ARBA" id="ARBA00004236"/>
    </source>
</evidence>
<evidence type="ECO:0000256" key="17">
    <source>
        <dbReference type="PIRSR" id="PIRSR000894-2"/>
    </source>
</evidence>
<evidence type="ECO:0000256" key="14">
    <source>
        <dbReference type="ARBA" id="ARBA00043691"/>
    </source>
</evidence>
<dbReference type="GO" id="GO:0003993">
    <property type="term" value="F:acid phosphatase activity"/>
    <property type="evidence" value="ECO:0007669"/>
    <property type="project" value="TreeGrafter"/>
</dbReference>
<name>A0A2H1VP81_SPOFR</name>
<evidence type="ECO:0000256" key="11">
    <source>
        <dbReference type="ARBA" id="ARBA00031642"/>
    </source>
</evidence>
<comment type="catalytic activity">
    <reaction evidence="13">
        <text>1D-myo-inositol 1,2,4,5,6-pentakisphosphate + H2O = 1D-myo-inositol 1,2,5,6-tetrakisphosphate + phosphate</text>
        <dbReference type="Rhea" id="RHEA:77115"/>
        <dbReference type="ChEBI" id="CHEBI:15377"/>
        <dbReference type="ChEBI" id="CHEBI:43474"/>
        <dbReference type="ChEBI" id="CHEBI:57798"/>
        <dbReference type="ChEBI" id="CHEBI:195535"/>
        <dbReference type="EC" id="3.1.3.62"/>
    </reaction>
    <physiologicalReaction direction="left-to-right" evidence="13">
        <dbReference type="Rhea" id="RHEA:77116"/>
    </physiologicalReaction>
</comment>